<feature type="non-terminal residue" evidence="1">
    <location>
        <position position="188"/>
    </location>
</feature>
<dbReference type="EMBL" id="JACJJC010000227">
    <property type="protein sequence ID" value="MBM6705230.1"/>
    <property type="molecule type" value="Genomic_DNA"/>
</dbReference>
<reference evidence="1 2" key="1">
    <citation type="journal article" date="2021" name="Sci. Rep.">
        <title>The distribution of antibiotic resistance genes in chicken gut microbiota commensals.</title>
        <authorList>
            <person name="Juricova H."/>
            <person name="Matiasovicova J."/>
            <person name="Kubasova T."/>
            <person name="Cejkova D."/>
            <person name="Rychlik I."/>
        </authorList>
    </citation>
    <scope>NUCLEOTIDE SEQUENCE [LARGE SCALE GENOMIC DNA]</scope>
    <source>
        <strain evidence="1 2">An829</strain>
    </source>
</reference>
<name>A0ABS2DV84_9BURK</name>
<sequence length="188" mass="22044">RNWRSRINTILNNNLFLRVDLTGGVDSRSVFSFFAHDNLIQRSIRSGNLMIFSDKRHKEDYCVAEEIAKLLDFQINTPFNKCAPNTNQTANEQLTNWINFNISRYSSFVVPPDRFNSNKIFFGGEGGEELRYFYGYHSNPPITNFSDYLTIYKPYFSKDVYFEEWLSSIKTSIKILKQNWSNVDDSII</sequence>
<evidence type="ECO:0000313" key="1">
    <source>
        <dbReference type="EMBL" id="MBM6705230.1"/>
    </source>
</evidence>
<keyword evidence="2" id="KW-1185">Reference proteome</keyword>
<dbReference type="RefSeq" id="WP_205105044.1">
    <property type="nucleotide sequence ID" value="NZ_JACJJC010000227.1"/>
</dbReference>
<organism evidence="1 2">
    <name type="scientific">Sutterella massiliensis</name>
    <dbReference type="NCBI Taxonomy" id="1816689"/>
    <lineage>
        <taxon>Bacteria</taxon>
        <taxon>Pseudomonadati</taxon>
        <taxon>Pseudomonadota</taxon>
        <taxon>Betaproteobacteria</taxon>
        <taxon>Burkholderiales</taxon>
        <taxon>Sutterellaceae</taxon>
        <taxon>Sutterella</taxon>
    </lineage>
</organism>
<evidence type="ECO:0000313" key="2">
    <source>
        <dbReference type="Proteomes" id="UP000715095"/>
    </source>
</evidence>
<comment type="caution">
    <text evidence="1">The sequence shown here is derived from an EMBL/GenBank/DDBJ whole genome shotgun (WGS) entry which is preliminary data.</text>
</comment>
<dbReference type="Proteomes" id="UP000715095">
    <property type="component" value="Unassembled WGS sequence"/>
</dbReference>
<proteinExistence type="predicted"/>
<protein>
    <submittedName>
        <fullName evidence="1">Uncharacterized protein</fullName>
    </submittedName>
</protein>
<feature type="non-terminal residue" evidence="1">
    <location>
        <position position="1"/>
    </location>
</feature>
<accession>A0ABS2DV84</accession>
<gene>
    <name evidence="1" type="ORF">H6A60_12220</name>
</gene>